<dbReference type="Proteomes" id="UP000823891">
    <property type="component" value="Unassembled WGS sequence"/>
</dbReference>
<dbReference type="Pfam" id="PF12646">
    <property type="entry name" value="DUF3783"/>
    <property type="match status" value="1"/>
</dbReference>
<dbReference type="AlphaFoldDB" id="A0A9D2NFG0"/>
<accession>A0A9D2NFG0</accession>
<organism evidence="1 2">
    <name type="scientific">Candidatus Eisenbergiella merdavium</name>
    <dbReference type="NCBI Taxonomy" id="2838551"/>
    <lineage>
        <taxon>Bacteria</taxon>
        <taxon>Bacillati</taxon>
        <taxon>Bacillota</taxon>
        <taxon>Clostridia</taxon>
        <taxon>Lachnospirales</taxon>
        <taxon>Lachnospiraceae</taxon>
        <taxon>Eisenbergiella</taxon>
    </lineage>
</organism>
<dbReference type="EMBL" id="DWWS01000045">
    <property type="protein sequence ID" value="HJC24521.1"/>
    <property type="molecule type" value="Genomic_DNA"/>
</dbReference>
<reference evidence="1" key="1">
    <citation type="journal article" date="2021" name="PeerJ">
        <title>Extensive microbial diversity within the chicken gut microbiome revealed by metagenomics and culture.</title>
        <authorList>
            <person name="Gilroy R."/>
            <person name="Ravi A."/>
            <person name="Getino M."/>
            <person name="Pursley I."/>
            <person name="Horton D.L."/>
            <person name="Alikhan N.F."/>
            <person name="Baker D."/>
            <person name="Gharbi K."/>
            <person name="Hall N."/>
            <person name="Watson M."/>
            <person name="Adriaenssens E.M."/>
            <person name="Foster-Nyarko E."/>
            <person name="Jarju S."/>
            <person name="Secka A."/>
            <person name="Antonio M."/>
            <person name="Oren A."/>
            <person name="Chaudhuri R.R."/>
            <person name="La Ragione R."/>
            <person name="Hildebrand F."/>
            <person name="Pallen M.J."/>
        </authorList>
    </citation>
    <scope>NUCLEOTIDE SEQUENCE</scope>
    <source>
        <strain evidence="1">USAMLcec2-132</strain>
    </source>
</reference>
<sequence length="162" mass="17676">MDKYNKSISNNGKDSKNAKSIKNSQNALLFHMEDAKAEKLSRVLARLGIAARRVEPEEYGLPLGLLAGLPGSFLLAGRDRIFGSGAEGAFGPKEAEVDQEMLVFSGFTGRELGRALSSMRGAGVSGIALKAVLTETNRFWNARQLIWELKREHEAMRKGPGE</sequence>
<evidence type="ECO:0000313" key="2">
    <source>
        <dbReference type="Proteomes" id="UP000823891"/>
    </source>
</evidence>
<gene>
    <name evidence="1" type="ORF">H9761_12540</name>
</gene>
<proteinExistence type="predicted"/>
<evidence type="ECO:0000313" key="1">
    <source>
        <dbReference type="EMBL" id="HJC24521.1"/>
    </source>
</evidence>
<protein>
    <submittedName>
        <fullName evidence="1">DUF3783 domain-containing protein</fullName>
    </submittedName>
</protein>
<reference evidence="1" key="2">
    <citation type="submission" date="2021-04" db="EMBL/GenBank/DDBJ databases">
        <authorList>
            <person name="Gilroy R."/>
        </authorList>
    </citation>
    <scope>NUCLEOTIDE SEQUENCE</scope>
    <source>
        <strain evidence="1">USAMLcec2-132</strain>
    </source>
</reference>
<comment type="caution">
    <text evidence="1">The sequence shown here is derived from an EMBL/GenBank/DDBJ whole genome shotgun (WGS) entry which is preliminary data.</text>
</comment>
<dbReference type="InterPro" id="IPR016621">
    <property type="entry name" value="UCP014543"/>
</dbReference>
<name>A0A9D2NFG0_9FIRM</name>